<dbReference type="PANTHER" id="PTHR34720:SF9">
    <property type="entry name" value="BLR4714 PROTEIN"/>
    <property type="match status" value="1"/>
</dbReference>
<dbReference type="InterPro" id="IPR053784">
    <property type="entry name" value="Choice_anch_U_dom"/>
</dbReference>
<dbReference type="InterPro" id="IPR015919">
    <property type="entry name" value="Cadherin-like_sf"/>
</dbReference>
<dbReference type="SUPFAM" id="SSF49265">
    <property type="entry name" value="Fibronectin type III"/>
    <property type="match status" value="3"/>
</dbReference>
<dbReference type="InterPro" id="IPR003961">
    <property type="entry name" value="FN3_dom"/>
</dbReference>
<dbReference type="NCBIfam" id="NF012211">
    <property type="entry name" value="tand_rpt_95"/>
    <property type="match status" value="3"/>
</dbReference>
<gene>
    <name evidence="4" type="ORF">HRH59_03305</name>
</gene>
<feature type="signal peptide" evidence="2">
    <location>
        <begin position="1"/>
        <end position="22"/>
    </location>
</feature>
<name>A0A7Y5EGN8_9GAMM</name>
<dbReference type="Pfam" id="PF13505">
    <property type="entry name" value="OMP_b-brl"/>
    <property type="match status" value="1"/>
</dbReference>
<dbReference type="SUPFAM" id="SSF56925">
    <property type="entry name" value="OMPA-like"/>
    <property type="match status" value="1"/>
</dbReference>
<comment type="caution">
    <text evidence="4">The sequence shown here is derived from an EMBL/GenBank/DDBJ whole genome shotgun (WGS) entry which is preliminary data.</text>
</comment>
<dbReference type="Gene3D" id="2.40.160.20">
    <property type="match status" value="1"/>
</dbReference>
<dbReference type="SMART" id="SM00736">
    <property type="entry name" value="CADG"/>
    <property type="match status" value="1"/>
</dbReference>
<dbReference type="Pfam" id="PF00041">
    <property type="entry name" value="fn3"/>
    <property type="match status" value="3"/>
</dbReference>
<dbReference type="Gene3D" id="2.60.40.2810">
    <property type="match status" value="3"/>
</dbReference>
<dbReference type="InterPro" id="IPR013783">
    <property type="entry name" value="Ig-like_fold"/>
</dbReference>
<evidence type="ECO:0000256" key="1">
    <source>
        <dbReference type="ARBA" id="ARBA00022729"/>
    </source>
</evidence>
<dbReference type="RefSeq" id="WP_173499849.1">
    <property type="nucleotide sequence ID" value="NZ_JABSOD010000003.1"/>
</dbReference>
<evidence type="ECO:0000313" key="5">
    <source>
        <dbReference type="Proteomes" id="UP000523161"/>
    </source>
</evidence>
<dbReference type="PANTHER" id="PTHR34720">
    <property type="entry name" value="MICROCYSTIN DEPENDENT PROTEIN"/>
    <property type="match status" value="1"/>
</dbReference>
<dbReference type="InterPro" id="IPR006644">
    <property type="entry name" value="Cadg"/>
</dbReference>
<evidence type="ECO:0000313" key="4">
    <source>
        <dbReference type="EMBL" id="NRQ41595.1"/>
    </source>
</evidence>
<dbReference type="InterPro" id="IPR011250">
    <property type="entry name" value="OMP/PagP_B-barrel"/>
</dbReference>
<keyword evidence="5" id="KW-1185">Reference proteome</keyword>
<dbReference type="Pfam" id="PF14252">
    <property type="entry name" value="DUF4347"/>
    <property type="match status" value="1"/>
</dbReference>
<dbReference type="InterPro" id="IPR036116">
    <property type="entry name" value="FN3_sf"/>
</dbReference>
<evidence type="ECO:0000259" key="3">
    <source>
        <dbReference type="PROSITE" id="PS50853"/>
    </source>
</evidence>
<feature type="domain" description="Fibronectin type-III" evidence="3">
    <location>
        <begin position="1140"/>
        <end position="1229"/>
    </location>
</feature>
<dbReference type="GO" id="GO:0016020">
    <property type="term" value="C:membrane"/>
    <property type="evidence" value="ECO:0007669"/>
    <property type="project" value="InterPro"/>
</dbReference>
<dbReference type="GO" id="GO:0005509">
    <property type="term" value="F:calcium ion binding"/>
    <property type="evidence" value="ECO:0007669"/>
    <property type="project" value="InterPro"/>
</dbReference>
<evidence type="ECO:0000256" key="2">
    <source>
        <dbReference type="SAM" id="SignalP"/>
    </source>
</evidence>
<dbReference type="SMART" id="SM00060">
    <property type="entry name" value="FN3"/>
    <property type="match status" value="3"/>
</dbReference>
<feature type="domain" description="Fibronectin type-III" evidence="3">
    <location>
        <begin position="966"/>
        <end position="1056"/>
    </location>
</feature>
<dbReference type="InterPro" id="IPR027385">
    <property type="entry name" value="Beta-barrel_OMP"/>
</dbReference>
<proteinExistence type="predicted"/>
<dbReference type="Proteomes" id="UP000523161">
    <property type="component" value="Unassembled WGS sequence"/>
</dbReference>
<dbReference type="SUPFAM" id="SSF49313">
    <property type="entry name" value="Cadherin-like"/>
    <property type="match status" value="1"/>
</dbReference>
<protein>
    <submittedName>
        <fullName evidence="4">DUF4347 domain-containing protein</fullName>
    </submittedName>
</protein>
<dbReference type="NCBIfam" id="NF041766">
    <property type="entry name" value="choice_anch_U"/>
    <property type="match status" value="1"/>
</dbReference>
<dbReference type="Pfam" id="PF17963">
    <property type="entry name" value="Big_9"/>
    <property type="match status" value="3"/>
</dbReference>
<sequence length="2324" mass="237712">MQRNILTALSGLILPMAGYAMPAAGSNTYQRSYLAAARQTPATDLAAHSHTVKNKAKPIAATTEDELQLVQANPVKELVIIDAAVPDKAMFYRGVKPGVDIVEIESSASGLTQLKSILANYNNLAAVHIVSHAQAGSLQLGNSTISAETLKTEVETFAALNGAVREGGDLLLYGCDLAANEKGEELLDIIQHNTHLDVAASNDLTGNIQQQGDWDLEIQRGNIETELAFSEKALKDFSAVLATYSLNNFNLQYSCASNGNALPFNYSGLTSGTYKACGFMGLDNGVGNGYYDATATAVHLKTNNGAYFHHGNNSIVQTAGTNAIEVTNTTDFQLTQLTANEFPANPVWSNGYELRNVRVVGYNAGGSVVATSTAIDTDTRGAQTTFTFGSTELANFAGVNIRKFRLLYRNQNNTWSTGMRLLSFDAIQDTTDPTISSVTSGTANGTYKVGDVISLQVNFSENVIVTGTPQLTLETGTTDRTINYSSGSGTSTLTFNYTVQAGDSTADLDYVSQGALTLNGGTIKDTATNSANLTLASPGAANSLGANKAIVIDGVVPTVTSVNSSTADGSYKIGDTVSVQVNFSEAVTVTGTPQLTLETGSTDRTVDYSSGTGTSTLTFSYTIQAGDNSADLDYVATNSLALNAGTIRDAAGNSAALTLASPGAANSLGANKALIVDGVMPTVTSTAPTGGAVSTDISVDFSVNFNESVSNISSDDFSLSSTGSAAGTIASVSASSGSAVTVTVVSISGNGSIKLNLNGSTNITDAAGNVGPAAYSSGTAHTVAIPVVPDAPTIGTATAGDGQANVTFTAPGNNGGSAITTYTATASPDGAFGTCAGPAACTATVSGLNNGTAYTFTVTATNAVGTSVASGASNAVTPKAAQTITFNDPGAQNFGTTPTLTATSSAGAGYAVSFSSATTGVCTITTGGSLTFINAGSCTIDADQPGDAATNAAPTVSRTFTVNAVVPGAPGSPAATAGDTQASVAFVAPLNNGGSAIISYTVTTNPADVAPVNGAASPVVITGLTNGQAYTFTVTANNAAGTGPASAASNSITPAAVQTITFASPGAQNFGTSPTLTATTDSGLTPVFTSSTPAVCTITAAGALTFVTAGTCTINADQAGNGSYLPAPQVSRTFTVNPVVPGVPTAVVATAADTAASIAFTAPASNGGVNITGYTVTSNPGGFTGTGVGSPIVVNNLTNGTPYTFTITATNSAGTGAASAASNAVTPNPANSAPVIGGTPANTVDQGADYLFTPTASDVDAGTTLQFSITNKPGWATFDTTTGTLSGTPAREHVGTSNNIVISVSDGELSASLAAFSIEVISVNDAPVAVDDNFTLPFSDNHTYLLDVLLNDTDPDEDSLSITAAKASIGMVSIQSNKLQFTAPDNFSGTASFSYSISDGELSDMAQVTLQIAGSNPDAPVITAPDDLFINASGLFTKVDVGVATAVDVNGNRLAVSLVNGLPMFAAGNHELYWRATDASGQSSTVTQILQVNPLVSLSKPQTVINNSSVTVEVILNGQAPVYPLDVAYTVSGSADALTEHDLTAGSVQITSGLRASFSFNLFADLSSQPEKNIVITLDNSLNLGANASTTINVTEANLAPVVVLDARQQGENRLTVSKADGLATISAQVSDPNPGDNTNQQWQADAALNNISGDAMQFVFDPAGLANGVYRIALTATDDAALPLSNTAEIYLLVQDTLPALDNSDSNNNLIADNVEGFGDSNSNGIADYLDPGFDCNVIPEQLANIVQFVAEGEPGICLRKGTTAALSNSGGIQLTSTDQQALEPDMQATNIGGSFDFMLHSLPAAGASYRLVLPQRQPVPQNAVYRKFTQANGWSNFVQNERNQLFSAAGEPGFCPPPGSNSWQPGLTAGHWCVQLQIEDGGANDADGLANSTIVDPGGVAVVLNGNQLPVATDDSYSVQWNQSHTLDVLENDTDADGDTLSINQSTAAFGSVSISADGLTLLYTPAQDFVGTDTLSYGVSDSNNGSAGATVTVEVYYNRPPVVTNATADTNNKTAIDIDVLANASDPDGDALVISSAGAQTGTVSITAAQTLRYTPLPGFSGTDTVSFSVSDNRGGSSSGEVVISVTAYEVITVVNKSSGGAVNGWPLLLLALLAVARQRQILCKALSLLSVALSFSASANWSVDAFFGKSTTKQSTSEVRSQLPAATELLQYDNSGRSWALGLSYYFTPRLAIQAHYVDLGDASVSMRGETLTAEAFHRSVSDIGPMLAKGVRSGLAYDVWRHAGWSATVQAGVFAWNSESESTAGDNRIGYKASDTDIYWALGAGYALDQHLTLRTSFTRYHLDGNKADNIMLGVSYAF</sequence>
<dbReference type="CDD" id="cd00063">
    <property type="entry name" value="FN3"/>
    <property type="match status" value="2"/>
</dbReference>
<dbReference type="InterPro" id="IPR025592">
    <property type="entry name" value="DUF4347"/>
</dbReference>
<organism evidence="4 5">
    <name type="scientific">Rheinheimera lutimaris</name>
    <dbReference type="NCBI Taxonomy" id="2740584"/>
    <lineage>
        <taxon>Bacteria</taxon>
        <taxon>Pseudomonadati</taxon>
        <taxon>Pseudomonadota</taxon>
        <taxon>Gammaproteobacteria</taxon>
        <taxon>Chromatiales</taxon>
        <taxon>Chromatiaceae</taxon>
        <taxon>Rheinheimera</taxon>
    </lineage>
</organism>
<feature type="domain" description="Fibronectin type-III" evidence="3">
    <location>
        <begin position="788"/>
        <end position="880"/>
    </location>
</feature>
<dbReference type="PROSITE" id="PS50853">
    <property type="entry name" value="FN3"/>
    <property type="match status" value="3"/>
</dbReference>
<dbReference type="EMBL" id="JABSOD010000003">
    <property type="protein sequence ID" value="NRQ41595.1"/>
    <property type="molecule type" value="Genomic_DNA"/>
</dbReference>
<accession>A0A7Y5EGN8</accession>
<reference evidence="4 5" key="1">
    <citation type="submission" date="2020-06" db="EMBL/GenBank/DDBJ databases">
        <title>Rheinheimera sp. nov., a marine bacterium isolated from coastal.</title>
        <authorList>
            <person name="Yu Q."/>
            <person name="Qi Y."/>
            <person name="Pu J."/>
        </authorList>
    </citation>
    <scope>NUCLEOTIDE SEQUENCE [LARGE SCALE GENOMIC DNA]</scope>
    <source>
        <strain evidence="4 5">YQF-2</strain>
    </source>
</reference>
<feature type="chain" id="PRO_5031453011" evidence="2">
    <location>
        <begin position="23"/>
        <end position="2324"/>
    </location>
</feature>
<keyword evidence="1 2" id="KW-0732">Signal</keyword>
<dbReference type="Gene3D" id="2.60.40.10">
    <property type="entry name" value="Immunoglobulins"/>
    <property type="match status" value="4"/>
</dbReference>
<dbReference type="Pfam" id="PF05345">
    <property type="entry name" value="He_PIG"/>
    <property type="match status" value="1"/>
</dbReference>